<dbReference type="InterPro" id="IPR013974">
    <property type="entry name" value="SAF"/>
</dbReference>
<sequence length="347" mass="38700">MIKQIKIDKLTISQENPPLVVPEIGINHNGSLEVAKLMVDAAKRAGASIIKHQTHIVEDEMSQEAKKVIPGNADISIYEIMKKCALSYQDELALKEYVEKQGLVYISTPFSRAAANRLEDMGVSAYKIGSGECNNYPLIKHIAQFKKPMIISTGMNSIESIKPTVKILRDFEIPFVLLHTTNLYPTPSHLVRLQAILELYKEFNCLYGLSDHTTDNLACLGAVALGACVLERHFTDTMDRKGPDIVCSMDEQALKELIIQSEQMAIMRGDNASKKAATEEQVTIDFAFASVVSIKDIKKDEILSMENIWVKRPGLGGISAKEFENILGKKALKDIKNDTQLTWEDFK</sequence>
<evidence type="ECO:0000313" key="2">
    <source>
        <dbReference type="EMBL" id="ECV1058746.1"/>
    </source>
</evidence>
<name>A0A6C7UIH5_CAMJU</name>
<dbReference type="AlphaFoldDB" id="A0A6C7UIH5"/>
<dbReference type="InterPro" id="IPR051690">
    <property type="entry name" value="PseI-like"/>
</dbReference>
<dbReference type="Gene3D" id="3.20.20.70">
    <property type="entry name" value="Aldolase class I"/>
    <property type="match status" value="1"/>
</dbReference>
<dbReference type="PANTHER" id="PTHR42966">
    <property type="entry name" value="N-ACETYLNEURAMINATE SYNTHASE"/>
    <property type="match status" value="1"/>
</dbReference>
<dbReference type="GO" id="GO:0047444">
    <property type="term" value="F:N-acylneuraminate-9-phosphate synthase activity"/>
    <property type="evidence" value="ECO:0007669"/>
    <property type="project" value="TreeGrafter"/>
</dbReference>
<comment type="caution">
    <text evidence="2">The sequence shown here is derived from an EMBL/GenBank/DDBJ whole genome shotgun (WGS) entry which is preliminary data.</text>
</comment>
<evidence type="ECO:0000259" key="1">
    <source>
        <dbReference type="PROSITE" id="PS50844"/>
    </source>
</evidence>
<reference evidence="2" key="1">
    <citation type="submission" date="2019-09" db="EMBL/GenBank/DDBJ databases">
        <authorList>
            <consortium name="GenomeTrakr network: Whole genome sequencing for foodborne pathogen traceback"/>
        </authorList>
    </citation>
    <scope>NUCLEOTIDE SEQUENCE</scope>
    <source>
        <strain evidence="2">TTU_586</strain>
    </source>
</reference>
<dbReference type="SUPFAM" id="SSF51569">
    <property type="entry name" value="Aldolase"/>
    <property type="match status" value="1"/>
</dbReference>
<dbReference type="PROSITE" id="PS50844">
    <property type="entry name" value="AFP_LIKE"/>
    <property type="match status" value="1"/>
</dbReference>
<feature type="domain" description="AFP-like" evidence="1">
    <location>
        <begin position="290"/>
        <end position="347"/>
    </location>
</feature>
<dbReference type="InterPro" id="IPR013132">
    <property type="entry name" value="PseI/NeuA/B-like_N"/>
</dbReference>
<dbReference type="Pfam" id="PF03102">
    <property type="entry name" value="NeuB"/>
    <property type="match status" value="1"/>
</dbReference>
<dbReference type="InterPro" id="IPR013785">
    <property type="entry name" value="Aldolase_TIM"/>
</dbReference>
<dbReference type="Pfam" id="PF08666">
    <property type="entry name" value="SAF"/>
    <property type="match status" value="1"/>
</dbReference>
<dbReference type="GO" id="GO:0016051">
    <property type="term" value="P:carbohydrate biosynthetic process"/>
    <property type="evidence" value="ECO:0007669"/>
    <property type="project" value="InterPro"/>
</dbReference>
<dbReference type="SUPFAM" id="SSF51269">
    <property type="entry name" value="AFP III-like domain"/>
    <property type="match status" value="1"/>
</dbReference>
<dbReference type="SMART" id="SM00858">
    <property type="entry name" value="SAF"/>
    <property type="match status" value="1"/>
</dbReference>
<dbReference type="PANTHER" id="PTHR42966:SF1">
    <property type="entry name" value="SIALIC ACID SYNTHASE"/>
    <property type="match status" value="1"/>
</dbReference>
<dbReference type="CDD" id="cd11615">
    <property type="entry name" value="SAF_NeuB_like"/>
    <property type="match status" value="1"/>
</dbReference>
<organism evidence="2">
    <name type="scientific">Campylobacter jejuni</name>
    <dbReference type="NCBI Taxonomy" id="197"/>
    <lineage>
        <taxon>Bacteria</taxon>
        <taxon>Pseudomonadati</taxon>
        <taxon>Campylobacterota</taxon>
        <taxon>Epsilonproteobacteria</taxon>
        <taxon>Campylobacterales</taxon>
        <taxon>Campylobacteraceae</taxon>
        <taxon>Campylobacter</taxon>
    </lineage>
</organism>
<accession>A0A6C7UIH5</accession>
<protein>
    <submittedName>
        <fullName evidence="2">N-acetylneuraminate synthase family protein</fullName>
    </submittedName>
</protein>
<dbReference type="EMBL" id="AAKSZQ010000001">
    <property type="protein sequence ID" value="ECV1058746.1"/>
    <property type="molecule type" value="Genomic_DNA"/>
</dbReference>
<dbReference type="InterPro" id="IPR036732">
    <property type="entry name" value="AFP_Neu5c_C_sf"/>
</dbReference>
<proteinExistence type="predicted"/>
<dbReference type="InterPro" id="IPR057736">
    <property type="entry name" value="SAF_PseI/NeuA/NeuB"/>
</dbReference>
<gene>
    <name evidence="2" type="ORF">F2N15_00800</name>
</gene>
<dbReference type="InterPro" id="IPR006190">
    <property type="entry name" value="SAF_AFP_Neu5Ac"/>
</dbReference>
<dbReference type="Gene3D" id="3.90.1210.10">
    <property type="entry name" value="Antifreeze-like/N-acetylneuraminic acid synthase C-terminal domain"/>
    <property type="match status" value="1"/>
</dbReference>